<protein>
    <submittedName>
        <fullName evidence="2">Uncharacterized protein</fullName>
    </submittedName>
</protein>
<reference evidence="2 3" key="1">
    <citation type="submission" date="2014-02" db="EMBL/GenBank/DDBJ databases">
        <title>The Genome Sequence of Trichophyton interdigitale MR816.</title>
        <authorList>
            <consortium name="The Broad Institute Genomics Platform"/>
            <person name="Cuomo C.A."/>
            <person name="White T.C."/>
            <person name="Graser Y."/>
            <person name="Martinez-Rossi N."/>
            <person name="Heitman J."/>
            <person name="Young S.K."/>
            <person name="Zeng Q."/>
            <person name="Gargeya S."/>
            <person name="Abouelleil A."/>
            <person name="Alvarado L."/>
            <person name="Chapman S.B."/>
            <person name="Gainer-Dewar J."/>
            <person name="Goldberg J."/>
            <person name="Griggs A."/>
            <person name="Gujja S."/>
            <person name="Hansen M."/>
            <person name="Howarth C."/>
            <person name="Imamovic A."/>
            <person name="Larimer J."/>
            <person name="Martinez D."/>
            <person name="Murphy C."/>
            <person name="Pearson M.D."/>
            <person name="Persinoti G."/>
            <person name="Poon T."/>
            <person name="Priest M."/>
            <person name="Roberts A.D."/>
            <person name="Saif S."/>
            <person name="Shea T.D."/>
            <person name="Sykes S.N."/>
            <person name="Wortman J."/>
            <person name="Nusbaum C."/>
            <person name="Birren B."/>
        </authorList>
    </citation>
    <scope>NUCLEOTIDE SEQUENCE [LARGE SCALE GENOMIC DNA]</scope>
    <source>
        <strain evidence="2 3">MR816</strain>
    </source>
</reference>
<accession>A0A059J143</accession>
<evidence type="ECO:0000313" key="3">
    <source>
        <dbReference type="Proteomes" id="UP000024533"/>
    </source>
</evidence>
<dbReference type="EMBL" id="AOKY01000492">
    <property type="protein sequence ID" value="KDB21504.1"/>
    <property type="molecule type" value="Genomic_DNA"/>
</dbReference>
<dbReference type="AlphaFoldDB" id="A0A059J143"/>
<comment type="caution">
    <text evidence="2">The sequence shown here is derived from an EMBL/GenBank/DDBJ whole genome shotgun (WGS) entry which is preliminary data.</text>
</comment>
<sequence length="83" mass="9151">LNSQKYPSSSSKTPNGPGGKRNETKIKTSSVKRAPTAQENAPLRGRRLRDPRFRDLNLAAKCSRPVGSSSRFRASLGLLEWPD</sequence>
<keyword evidence="3" id="KW-1185">Reference proteome</keyword>
<evidence type="ECO:0000256" key="1">
    <source>
        <dbReference type="SAM" id="MobiDB-lite"/>
    </source>
</evidence>
<organism evidence="2 3">
    <name type="scientific">Trichophyton interdigitale (strain MR816)</name>
    <dbReference type="NCBI Taxonomy" id="1215338"/>
    <lineage>
        <taxon>Eukaryota</taxon>
        <taxon>Fungi</taxon>
        <taxon>Dikarya</taxon>
        <taxon>Ascomycota</taxon>
        <taxon>Pezizomycotina</taxon>
        <taxon>Eurotiomycetes</taxon>
        <taxon>Eurotiomycetidae</taxon>
        <taxon>Onygenales</taxon>
        <taxon>Arthrodermataceae</taxon>
        <taxon>Trichophyton</taxon>
    </lineage>
</organism>
<name>A0A059J143_TRIIM</name>
<proteinExistence type="predicted"/>
<feature type="region of interest" description="Disordered" evidence="1">
    <location>
        <begin position="1"/>
        <end position="49"/>
    </location>
</feature>
<evidence type="ECO:0000313" key="2">
    <source>
        <dbReference type="EMBL" id="KDB21504.1"/>
    </source>
</evidence>
<gene>
    <name evidence="2" type="ORF">H109_06564</name>
</gene>
<feature type="compositionally biased region" description="Polar residues" evidence="1">
    <location>
        <begin position="1"/>
        <end position="14"/>
    </location>
</feature>
<dbReference type="HOGENOM" id="CLU_2549369_0_0_1"/>
<dbReference type="Proteomes" id="UP000024533">
    <property type="component" value="Unassembled WGS sequence"/>
</dbReference>
<feature type="non-terminal residue" evidence="2">
    <location>
        <position position="1"/>
    </location>
</feature>